<sequence length="154" mass="16732">MSDTFNRHSPQSQTSASHITFVIHPSSSPITLNLNLCLTCTSMHHNPPEVHALSLRQPPLDGAVAPADSNSETEPDSGAEDLTTIGKPTMPASDSATEPDSGTKELVNIIKKPDLKLSLVLLSTNPKRQRDSFMNQDESSMQAPKRTCTRSFIH</sequence>
<dbReference type="OrthoDB" id="3095648at2759"/>
<proteinExistence type="predicted"/>
<reference evidence="2 3" key="1">
    <citation type="submission" date="2014-04" db="EMBL/GenBank/DDBJ databases">
        <authorList>
            <consortium name="DOE Joint Genome Institute"/>
            <person name="Kuo A."/>
            <person name="Kohler A."/>
            <person name="Nagy L.G."/>
            <person name="Floudas D."/>
            <person name="Copeland A."/>
            <person name="Barry K.W."/>
            <person name="Cichocki N."/>
            <person name="Veneault-Fourrey C."/>
            <person name="LaButti K."/>
            <person name="Lindquist E.A."/>
            <person name="Lipzen A."/>
            <person name="Lundell T."/>
            <person name="Morin E."/>
            <person name="Murat C."/>
            <person name="Sun H."/>
            <person name="Tunlid A."/>
            <person name="Henrissat B."/>
            <person name="Grigoriev I.V."/>
            <person name="Hibbett D.S."/>
            <person name="Martin F."/>
            <person name="Nordberg H.P."/>
            <person name="Cantor M.N."/>
            <person name="Hua S.X."/>
        </authorList>
    </citation>
    <scope>NUCLEOTIDE SEQUENCE [LARGE SCALE GENOMIC DNA]</scope>
    <source>
        <strain evidence="2 3">LaAM-08-1</strain>
    </source>
</reference>
<evidence type="ECO:0000313" key="3">
    <source>
        <dbReference type="Proteomes" id="UP000054477"/>
    </source>
</evidence>
<dbReference type="HOGENOM" id="CLU_116386_0_0_1"/>
<feature type="compositionally biased region" description="Polar residues" evidence="1">
    <location>
        <begin position="128"/>
        <end position="142"/>
    </location>
</feature>
<accession>A0A0C9XKU2</accession>
<protein>
    <submittedName>
        <fullName evidence="2">Uncharacterized protein</fullName>
    </submittedName>
</protein>
<dbReference type="EMBL" id="KN838596">
    <property type="protein sequence ID" value="KIK02139.1"/>
    <property type="molecule type" value="Genomic_DNA"/>
</dbReference>
<name>A0A0C9XKU2_9AGAR</name>
<dbReference type="AlphaFoldDB" id="A0A0C9XKU2"/>
<feature type="region of interest" description="Disordered" evidence="1">
    <location>
        <begin position="59"/>
        <end position="103"/>
    </location>
</feature>
<reference evidence="3" key="2">
    <citation type="submission" date="2015-01" db="EMBL/GenBank/DDBJ databases">
        <title>Evolutionary Origins and Diversification of the Mycorrhizal Mutualists.</title>
        <authorList>
            <consortium name="DOE Joint Genome Institute"/>
            <consortium name="Mycorrhizal Genomics Consortium"/>
            <person name="Kohler A."/>
            <person name="Kuo A."/>
            <person name="Nagy L.G."/>
            <person name="Floudas D."/>
            <person name="Copeland A."/>
            <person name="Barry K.W."/>
            <person name="Cichocki N."/>
            <person name="Veneault-Fourrey C."/>
            <person name="LaButti K."/>
            <person name="Lindquist E.A."/>
            <person name="Lipzen A."/>
            <person name="Lundell T."/>
            <person name="Morin E."/>
            <person name="Murat C."/>
            <person name="Riley R."/>
            <person name="Ohm R."/>
            <person name="Sun H."/>
            <person name="Tunlid A."/>
            <person name="Henrissat B."/>
            <person name="Grigoriev I.V."/>
            <person name="Hibbett D.S."/>
            <person name="Martin F."/>
        </authorList>
    </citation>
    <scope>NUCLEOTIDE SEQUENCE [LARGE SCALE GENOMIC DNA]</scope>
    <source>
        <strain evidence="3">LaAM-08-1</strain>
    </source>
</reference>
<dbReference type="Proteomes" id="UP000054477">
    <property type="component" value="Unassembled WGS sequence"/>
</dbReference>
<keyword evidence="3" id="KW-1185">Reference proteome</keyword>
<evidence type="ECO:0000256" key="1">
    <source>
        <dbReference type="SAM" id="MobiDB-lite"/>
    </source>
</evidence>
<feature type="region of interest" description="Disordered" evidence="1">
    <location>
        <begin position="128"/>
        <end position="154"/>
    </location>
</feature>
<evidence type="ECO:0000313" key="2">
    <source>
        <dbReference type="EMBL" id="KIK02139.1"/>
    </source>
</evidence>
<organism evidence="2 3">
    <name type="scientific">Laccaria amethystina LaAM-08-1</name>
    <dbReference type="NCBI Taxonomy" id="1095629"/>
    <lineage>
        <taxon>Eukaryota</taxon>
        <taxon>Fungi</taxon>
        <taxon>Dikarya</taxon>
        <taxon>Basidiomycota</taxon>
        <taxon>Agaricomycotina</taxon>
        <taxon>Agaricomycetes</taxon>
        <taxon>Agaricomycetidae</taxon>
        <taxon>Agaricales</taxon>
        <taxon>Agaricineae</taxon>
        <taxon>Hydnangiaceae</taxon>
        <taxon>Laccaria</taxon>
    </lineage>
</organism>
<gene>
    <name evidence="2" type="ORF">K443DRAFT_6318</name>
</gene>